<dbReference type="EMBL" id="NMQU01000015">
    <property type="protein sequence ID" value="OXM53940.1"/>
    <property type="molecule type" value="Genomic_DNA"/>
</dbReference>
<evidence type="ECO:0000256" key="1">
    <source>
        <dbReference type="SAM" id="MobiDB-lite"/>
    </source>
</evidence>
<evidence type="ECO:0000313" key="2">
    <source>
        <dbReference type="EMBL" id="OXM53940.1"/>
    </source>
</evidence>
<evidence type="ECO:0000313" key="3">
    <source>
        <dbReference type="Proteomes" id="UP000215563"/>
    </source>
</evidence>
<comment type="caution">
    <text evidence="2">The sequence shown here is derived from an EMBL/GenBank/DDBJ whole genome shotgun (WGS) entry which is preliminary data.</text>
</comment>
<accession>A0A229S4X8</accession>
<protein>
    <submittedName>
        <fullName evidence="2">Uncharacterized protein</fullName>
    </submittedName>
</protein>
<gene>
    <name evidence="2" type="ORF">CFP75_06160</name>
</gene>
<feature type="compositionally biased region" description="Basic and acidic residues" evidence="1">
    <location>
        <begin position="89"/>
        <end position="106"/>
    </location>
</feature>
<keyword evidence="3" id="KW-1185">Reference proteome</keyword>
<proteinExistence type="predicted"/>
<organism evidence="2 3">
    <name type="scientific">Amycolatopsis alba DSM 44262</name>
    <dbReference type="NCBI Taxonomy" id="1125972"/>
    <lineage>
        <taxon>Bacteria</taxon>
        <taxon>Bacillati</taxon>
        <taxon>Actinomycetota</taxon>
        <taxon>Actinomycetes</taxon>
        <taxon>Pseudonocardiales</taxon>
        <taxon>Pseudonocardiaceae</taxon>
        <taxon>Amycolatopsis</taxon>
    </lineage>
</organism>
<reference evidence="2 3" key="1">
    <citation type="submission" date="2017-07" db="EMBL/GenBank/DDBJ databases">
        <title>Amycolatopsis alba DSM 44262 Genome sequencing and assembly.</title>
        <authorList>
            <person name="Kaur N."/>
            <person name="Mayilraj S."/>
        </authorList>
    </citation>
    <scope>NUCLEOTIDE SEQUENCE [LARGE SCALE GENOMIC DNA]</scope>
    <source>
        <strain evidence="2 3">DSM 44262</strain>
    </source>
</reference>
<feature type="region of interest" description="Disordered" evidence="1">
    <location>
        <begin position="62"/>
        <end position="106"/>
    </location>
</feature>
<dbReference type="AlphaFoldDB" id="A0A229S4X8"/>
<name>A0A229S4X8_AMYAL</name>
<dbReference type="Proteomes" id="UP000215563">
    <property type="component" value="Unassembled WGS sequence"/>
</dbReference>
<sequence length="106" mass="11361">MHEAGIGDVAARGYEDMHFILLGDPLQTVAPECPCAGEYRVLPGMEQSATHAVLVRWCPAAQQHDAGQQHSPGSARRAASGHGPAWHADPFEVGRADHFRPVRGGE</sequence>